<proteinExistence type="predicted"/>
<dbReference type="Gene3D" id="3.30.457.10">
    <property type="entry name" value="Copper amine oxidase-like, N-terminal domain"/>
    <property type="match status" value="1"/>
</dbReference>
<evidence type="ECO:0000313" key="3">
    <source>
        <dbReference type="Proteomes" id="UP000266482"/>
    </source>
</evidence>
<dbReference type="AlphaFoldDB" id="A0A3A1US62"/>
<dbReference type="SUPFAM" id="SSF55383">
    <property type="entry name" value="Copper amine oxidase, domain N"/>
    <property type="match status" value="1"/>
</dbReference>
<name>A0A3A1US62_9BACL</name>
<gene>
    <name evidence="2" type="ORF">D3P08_18535</name>
</gene>
<dbReference type="Pfam" id="PF07833">
    <property type="entry name" value="Cu_amine_oxidN1"/>
    <property type="match status" value="1"/>
</dbReference>
<dbReference type="Proteomes" id="UP000266482">
    <property type="component" value="Unassembled WGS sequence"/>
</dbReference>
<dbReference type="OrthoDB" id="2379109at2"/>
<reference evidence="2 3" key="1">
    <citation type="submission" date="2018-09" db="EMBL/GenBank/DDBJ databases">
        <title>Paenibacillus aracenensis nov. sp. isolated from a cave in southern Spain.</title>
        <authorList>
            <person name="Jurado V."/>
            <person name="Gutierrez-Patricio S."/>
            <person name="Gonzalez-Pimentel J.L."/>
            <person name="Miller A.Z."/>
            <person name="Laiz L."/>
            <person name="Saiz-Jimenez C."/>
        </authorList>
    </citation>
    <scope>NUCLEOTIDE SEQUENCE [LARGE SCALE GENOMIC DNA]</scope>
    <source>
        <strain evidence="2 3">DSM 22867</strain>
    </source>
</reference>
<dbReference type="InterPro" id="IPR012854">
    <property type="entry name" value="Cu_amine_oxidase-like_N"/>
</dbReference>
<keyword evidence="3" id="KW-1185">Reference proteome</keyword>
<protein>
    <recommendedName>
        <fullName evidence="1">Copper amine oxidase-like N-terminal domain-containing protein</fullName>
    </recommendedName>
</protein>
<dbReference type="SUPFAM" id="SSF49464">
    <property type="entry name" value="Carboxypeptidase regulatory domain-like"/>
    <property type="match status" value="1"/>
</dbReference>
<dbReference type="Pfam" id="PF13620">
    <property type="entry name" value="CarboxypepD_reg"/>
    <property type="match status" value="1"/>
</dbReference>
<dbReference type="EMBL" id="QXQA01000012">
    <property type="protein sequence ID" value="RIX51075.1"/>
    <property type="molecule type" value="Genomic_DNA"/>
</dbReference>
<accession>A0A3A1US62</accession>
<evidence type="ECO:0000259" key="1">
    <source>
        <dbReference type="Pfam" id="PF07833"/>
    </source>
</evidence>
<dbReference type="InterPro" id="IPR036582">
    <property type="entry name" value="Mao_N_sf"/>
</dbReference>
<dbReference type="RefSeq" id="WP_119601244.1">
    <property type="nucleotide sequence ID" value="NZ_QXQA01000012.1"/>
</dbReference>
<dbReference type="Gene3D" id="2.60.40.1120">
    <property type="entry name" value="Carboxypeptidase-like, regulatory domain"/>
    <property type="match status" value="1"/>
</dbReference>
<feature type="domain" description="Copper amine oxidase-like N-terminal" evidence="1">
    <location>
        <begin position="41"/>
        <end position="144"/>
    </location>
</feature>
<sequence>MIENKKAPIKRWLTALSIFALLFGLVPLTVHSADKKVNVYFNDERIAFDAAKPVVKNGRTLVPFRKLFETLGFTVKWEEATRKAIGTKAGLTIELTINSTTAKVNGKSVKLDVPAQILSKSTMVPLRFVSENSGYVVSYNDEGGVLDIWVDEDAGQGERPPANANKVEPYVVKGRVVDSKGNPVAGAEVFADDQLLYDSNLVTYTDANGYYRIELTDFATTWNMGGSYDFEVEGDTFTVHLTPEVNQPFAGNTGAIRNMIADTDSVTGELFYYLWVDEYDKIYLENNIQLTLKPLNGGETITRFGYNFPGGFGLNDLPVGSYEVSGQYVEAGEEPIPLYVRLRHTKEYKESTIFKFEPLVPGIYRAELEFWLDNLNPGPEPVRPF</sequence>
<organism evidence="2 3">
    <name type="scientific">Paenibacillus nanensis</name>
    <dbReference type="NCBI Taxonomy" id="393251"/>
    <lineage>
        <taxon>Bacteria</taxon>
        <taxon>Bacillati</taxon>
        <taxon>Bacillota</taxon>
        <taxon>Bacilli</taxon>
        <taxon>Bacillales</taxon>
        <taxon>Paenibacillaceae</taxon>
        <taxon>Paenibacillus</taxon>
    </lineage>
</organism>
<comment type="caution">
    <text evidence="2">The sequence shown here is derived from an EMBL/GenBank/DDBJ whole genome shotgun (WGS) entry which is preliminary data.</text>
</comment>
<dbReference type="InterPro" id="IPR008969">
    <property type="entry name" value="CarboxyPept-like_regulatory"/>
</dbReference>
<evidence type="ECO:0000313" key="2">
    <source>
        <dbReference type="EMBL" id="RIX51075.1"/>
    </source>
</evidence>